<protein>
    <submittedName>
        <fullName evidence="2">MOSC domain-containing protein</fullName>
    </submittedName>
</protein>
<evidence type="ECO:0000313" key="3">
    <source>
        <dbReference type="Proteomes" id="UP000295525"/>
    </source>
</evidence>
<proteinExistence type="predicted"/>
<dbReference type="AlphaFoldDB" id="A0A4R3LZW9"/>
<gene>
    <name evidence="2" type="ORF">EDC26_10816</name>
</gene>
<dbReference type="SUPFAM" id="SSF141673">
    <property type="entry name" value="MOSC N-terminal domain-like"/>
    <property type="match status" value="1"/>
</dbReference>
<sequence>MNPTLYFPIEACAGIDNSDAAPYDRQWLVVDAGWRRLTQRDQPKLAQVEVSIRFGYLVMRAPGMLRMDIPLDVIEDDDSVRRQAIIGTQTIDVVDEGELACAWISNCLGTPSRLVKVHPDAPAVRWDE</sequence>
<reference evidence="2 3" key="1">
    <citation type="submission" date="2019-03" db="EMBL/GenBank/DDBJ databases">
        <title>Genomic Encyclopedia of Type Strains, Phase IV (KMG-IV): sequencing the most valuable type-strain genomes for metagenomic binning, comparative biology and taxonomic classification.</title>
        <authorList>
            <person name="Goeker M."/>
        </authorList>
    </citation>
    <scope>NUCLEOTIDE SEQUENCE [LARGE SCALE GENOMIC DNA]</scope>
    <source>
        <strain evidence="2 3">DSM 24591</strain>
    </source>
</reference>
<accession>A0A4R3LZW9</accession>
<dbReference type="OrthoDB" id="581532at2"/>
<organism evidence="2 3">
    <name type="scientific">Paralcaligenes ureilyticus</name>
    <dbReference type="NCBI Taxonomy" id="627131"/>
    <lineage>
        <taxon>Bacteria</taxon>
        <taxon>Pseudomonadati</taxon>
        <taxon>Pseudomonadota</taxon>
        <taxon>Betaproteobacteria</taxon>
        <taxon>Burkholderiales</taxon>
        <taxon>Alcaligenaceae</taxon>
        <taxon>Paralcaligenes</taxon>
    </lineage>
</organism>
<dbReference type="Proteomes" id="UP000295525">
    <property type="component" value="Unassembled WGS sequence"/>
</dbReference>
<name>A0A4R3LZW9_9BURK</name>
<comment type="caution">
    <text evidence="2">The sequence shown here is derived from an EMBL/GenBank/DDBJ whole genome shotgun (WGS) entry which is preliminary data.</text>
</comment>
<dbReference type="RefSeq" id="WP_132582769.1">
    <property type="nucleotide sequence ID" value="NZ_SMAJ01000008.1"/>
</dbReference>
<dbReference type="InterPro" id="IPR005303">
    <property type="entry name" value="MOCOS_middle"/>
</dbReference>
<evidence type="ECO:0000259" key="1">
    <source>
        <dbReference type="Pfam" id="PF03476"/>
    </source>
</evidence>
<dbReference type="EMBL" id="SMAJ01000008">
    <property type="protein sequence ID" value="TCT06280.1"/>
    <property type="molecule type" value="Genomic_DNA"/>
</dbReference>
<dbReference type="Pfam" id="PF03476">
    <property type="entry name" value="MOSC_N"/>
    <property type="match status" value="1"/>
</dbReference>
<evidence type="ECO:0000313" key="2">
    <source>
        <dbReference type="EMBL" id="TCT06280.1"/>
    </source>
</evidence>
<feature type="domain" description="Molybdenum cofactor sulfurase middle" evidence="1">
    <location>
        <begin position="6"/>
        <end position="111"/>
    </location>
</feature>
<keyword evidence="3" id="KW-1185">Reference proteome</keyword>